<accession>A0A0A8Y8E8</accession>
<dbReference type="AlphaFoldDB" id="A0A0A8Y8E8"/>
<evidence type="ECO:0000313" key="1">
    <source>
        <dbReference type="EMBL" id="JAD20027.1"/>
    </source>
</evidence>
<sequence>MERTTQGVDPFMFLLLTNLCLFWL</sequence>
<proteinExistence type="predicted"/>
<reference evidence="1" key="1">
    <citation type="submission" date="2014-09" db="EMBL/GenBank/DDBJ databases">
        <authorList>
            <person name="Magalhaes I.L.F."/>
            <person name="Oliveira U."/>
            <person name="Santos F.R."/>
            <person name="Vidigal T.H.D.A."/>
            <person name="Brescovit A.D."/>
            <person name="Santos A.J."/>
        </authorList>
    </citation>
    <scope>NUCLEOTIDE SEQUENCE</scope>
    <source>
        <tissue evidence="1">Shoot tissue taken approximately 20 cm above the soil surface</tissue>
    </source>
</reference>
<organism evidence="1">
    <name type="scientific">Arundo donax</name>
    <name type="common">Giant reed</name>
    <name type="synonym">Donax arundinaceus</name>
    <dbReference type="NCBI Taxonomy" id="35708"/>
    <lineage>
        <taxon>Eukaryota</taxon>
        <taxon>Viridiplantae</taxon>
        <taxon>Streptophyta</taxon>
        <taxon>Embryophyta</taxon>
        <taxon>Tracheophyta</taxon>
        <taxon>Spermatophyta</taxon>
        <taxon>Magnoliopsida</taxon>
        <taxon>Liliopsida</taxon>
        <taxon>Poales</taxon>
        <taxon>Poaceae</taxon>
        <taxon>PACMAD clade</taxon>
        <taxon>Arundinoideae</taxon>
        <taxon>Arundineae</taxon>
        <taxon>Arundo</taxon>
    </lineage>
</organism>
<reference evidence="1" key="2">
    <citation type="journal article" date="2015" name="Data Brief">
        <title>Shoot transcriptome of the giant reed, Arundo donax.</title>
        <authorList>
            <person name="Barrero R.A."/>
            <person name="Guerrero F.D."/>
            <person name="Moolhuijzen P."/>
            <person name="Goolsby J.A."/>
            <person name="Tidwell J."/>
            <person name="Bellgard S.E."/>
            <person name="Bellgard M.I."/>
        </authorList>
    </citation>
    <scope>NUCLEOTIDE SEQUENCE</scope>
    <source>
        <tissue evidence="1">Shoot tissue taken approximately 20 cm above the soil surface</tissue>
    </source>
</reference>
<name>A0A0A8Y8E8_ARUDO</name>
<protein>
    <submittedName>
        <fullName evidence="1">Uncharacterized protein</fullName>
    </submittedName>
</protein>
<dbReference type="EMBL" id="GBRH01277868">
    <property type="protein sequence ID" value="JAD20027.1"/>
    <property type="molecule type" value="Transcribed_RNA"/>
</dbReference>